<organism evidence="2 3">
    <name type="scientific">Septoria linicola</name>
    <dbReference type="NCBI Taxonomy" id="215465"/>
    <lineage>
        <taxon>Eukaryota</taxon>
        <taxon>Fungi</taxon>
        <taxon>Dikarya</taxon>
        <taxon>Ascomycota</taxon>
        <taxon>Pezizomycotina</taxon>
        <taxon>Dothideomycetes</taxon>
        <taxon>Dothideomycetidae</taxon>
        <taxon>Mycosphaerellales</taxon>
        <taxon>Mycosphaerellaceae</taxon>
        <taxon>Septoria</taxon>
    </lineage>
</organism>
<dbReference type="AlphaFoldDB" id="A0A9Q9AML9"/>
<sequence>MRYSTALLPFAYVISGAATAIDAREPYSPRICSVINHIVRAAKAQDAAASYCSSYLKIPAYRTTTISSTSTTTVSTITSINTIRQPTADETSTVTVTAPTMILSFPPACISGSLVERGVKSVPKPACLLAYRKPAAISSACSCLCTKRRAVVTTTVVTTTSVTATVTSTEEESPAVIPTVTSTTTRAVTEFYIQASGGAIDGRYANPRPTSGQVLFDSNTPETAYRLRDDCSFEVVGGEFSGAGSTYRDGTFSNNVYAGNGQPLICRVVLGNSHPQLTCPINGDGTNSASPFGRGEWEIEANPNLGEPEFTANLLPVVT</sequence>
<keyword evidence="3" id="KW-1185">Reference proteome</keyword>
<feature type="chain" id="PRO_5040194746" evidence="1">
    <location>
        <begin position="24"/>
        <end position="319"/>
    </location>
</feature>
<keyword evidence="1" id="KW-0732">Signal</keyword>
<gene>
    <name evidence="2" type="ORF">Slin15195_G050740</name>
</gene>
<name>A0A9Q9AML9_9PEZI</name>
<evidence type="ECO:0000313" key="2">
    <source>
        <dbReference type="EMBL" id="USW51755.1"/>
    </source>
</evidence>
<dbReference type="EMBL" id="CP099420">
    <property type="protein sequence ID" value="USW51755.1"/>
    <property type="molecule type" value="Genomic_DNA"/>
</dbReference>
<protein>
    <submittedName>
        <fullName evidence="2">Uncharacterized protein</fullName>
    </submittedName>
</protein>
<proteinExistence type="predicted"/>
<evidence type="ECO:0000256" key="1">
    <source>
        <dbReference type="SAM" id="SignalP"/>
    </source>
</evidence>
<evidence type="ECO:0000313" key="3">
    <source>
        <dbReference type="Proteomes" id="UP001056384"/>
    </source>
</evidence>
<dbReference type="Proteomes" id="UP001056384">
    <property type="component" value="Chromosome 3"/>
</dbReference>
<accession>A0A9Q9AML9</accession>
<reference evidence="2" key="1">
    <citation type="submission" date="2022-06" db="EMBL/GenBank/DDBJ databases">
        <title>Complete genome sequences of two strains of the flax pathogen Septoria linicola.</title>
        <authorList>
            <person name="Lapalu N."/>
            <person name="Simon A."/>
            <person name="Demenou B."/>
            <person name="Paumier D."/>
            <person name="Guillot M.-P."/>
            <person name="Gout L."/>
            <person name="Valade R."/>
        </authorList>
    </citation>
    <scope>NUCLEOTIDE SEQUENCE</scope>
    <source>
        <strain evidence="2">SE15195</strain>
    </source>
</reference>
<feature type="signal peptide" evidence="1">
    <location>
        <begin position="1"/>
        <end position="23"/>
    </location>
</feature>